<evidence type="ECO:0000256" key="1">
    <source>
        <dbReference type="ARBA" id="ARBA00001974"/>
    </source>
</evidence>
<feature type="binding site" evidence="4">
    <location>
        <position position="380"/>
    </location>
    <ligand>
        <name>substrate</name>
    </ligand>
</feature>
<name>A0AAU7RC88_9ACTN</name>
<evidence type="ECO:0000256" key="2">
    <source>
        <dbReference type="ARBA" id="ARBA00005995"/>
    </source>
</evidence>
<dbReference type="RefSeq" id="WP_349881174.1">
    <property type="nucleotide sequence ID" value="NZ_CP157974.1"/>
</dbReference>
<keyword evidence="3 7" id="KW-0560">Oxidoreductase</keyword>
<dbReference type="Gene3D" id="1.10.405.10">
    <property type="entry name" value="Guanine Nucleotide Dissociation Inhibitor, domain 1"/>
    <property type="match status" value="1"/>
</dbReference>
<dbReference type="AlphaFoldDB" id="A0AAU7RC88"/>
<dbReference type="InterPro" id="IPR036188">
    <property type="entry name" value="FAD/NAD-bd_sf"/>
</dbReference>
<evidence type="ECO:0000259" key="6">
    <source>
        <dbReference type="Pfam" id="PF01593"/>
    </source>
</evidence>
<dbReference type="Gene3D" id="3.50.50.60">
    <property type="entry name" value="FAD/NAD(P)-binding domain"/>
    <property type="match status" value="1"/>
</dbReference>
<dbReference type="SUPFAM" id="SSF54373">
    <property type="entry name" value="FAD-linked reductases, C-terminal domain"/>
    <property type="match status" value="1"/>
</dbReference>
<evidence type="ECO:0000256" key="5">
    <source>
        <dbReference type="SAM" id="MobiDB-lite"/>
    </source>
</evidence>
<dbReference type="GO" id="GO:0016491">
    <property type="term" value="F:oxidoreductase activity"/>
    <property type="evidence" value="ECO:0007669"/>
    <property type="project" value="UniProtKB-KW"/>
</dbReference>
<dbReference type="PANTHER" id="PTHR43563:SF1">
    <property type="entry name" value="AMINE OXIDASE [FLAVIN-CONTAINING] B"/>
    <property type="match status" value="1"/>
</dbReference>
<dbReference type="PANTHER" id="PTHR43563">
    <property type="entry name" value="AMINE OXIDASE"/>
    <property type="match status" value="1"/>
</dbReference>
<feature type="binding site" evidence="4">
    <location>
        <position position="275"/>
    </location>
    <ligand>
        <name>FAD</name>
        <dbReference type="ChEBI" id="CHEBI:57692"/>
    </ligand>
</feature>
<dbReference type="PRINTS" id="PR00757">
    <property type="entry name" value="AMINEOXDASEF"/>
</dbReference>
<protein>
    <submittedName>
        <fullName evidence="7">NAD(P)/FAD-dependent oxidoreductase</fullName>
        <ecNumber evidence="7">1.-.-.-</ecNumber>
    </submittedName>
</protein>
<dbReference type="SUPFAM" id="SSF51905">
    <property type="entry name" value="FAD/NAD(P)-binding domain"/>
    <property type="match status" value="1"/>
</dbReference>
<comment type="cofactor">
    <cofactor evidence="1">
        <name>FAD</name>
        <dbReference type="ChEBI" id="CHEBI:57692"/>
    </cofactor>
</comment>
<dbReference type="InterPro" id="IPR002937">
    <property type="entry name" value="Amino_oxidase"/>
</dbReference>
<evidence type="ECO:0000256" key="3">
    <source>
        <dbReference type="ARBA" id="ARBA00023002"/>
    </source>
</evidence>
<dbReference type="EMBL" id="CP157974">
    <property type="protein sequence ID" value="XBT85045.1"/>
    <property type="molecule type" value="Genomic_DNA"/>
</dbReference>
<dbReference type="InterPro" id="IPR050703">
    <property type="entry name" value="Flavin_MAO"/>
</dbReference>
<sequence length="491" mass="50977">MVHADQVLLHRLLLVTGRHRAVPSPSTRTTDARFDTPGRVNPAGSGVRPRVRRHRVVVVGAGFSGLACALALDAAGAEVRVLEARDRVGGRALSRPLAGGGWLDLGAQWIGPAQDRMYALAAAYGLTTFPSPAHGAPTLLLGGRPAAGEPPGLSGLLGTLDEMAAGLDPAAPWRADDAVRWDRITLGGWLDASTADPVTARYAGRLLAGGLLAASPDEVSLLHMLFYLNSGGGTGSLLGMAGGAQQDRVVGGPAVLAERMAAALPPGSLCLRAPVDGVAQDGDGVRVRAGGETYRGDAAVVALAPTLAGRIRYDPPLPPLRDGLTQRMPMGVALKVHALYPEPFWRADGRSGVSTTDTGPLTETVDNSVPDAPGGVLTAFSYGAQARALRRLPDDARRDALCDALAAIFGPAAARPDDLVEYDWSADEWTRGCFCGVLPPGAWCAYGPELRTPVGRVHWAGTETATRWSGYLEGAVTAGERAAAEAFAQLG</sequence>
<accession>A0AAU7RC88</accession>
<dbReference type="EC" id="1.-.-.-" evidence="7"/>
<evidence type="ECO:0000313" key="7">
    <source>
        <dbReference type="EMBL" id="XBT85045.1"/>
    </source>
</evidence>
<comment type="similarity">
    <text evidence="2">Belongs to the flavin monoamine oxidase family.</text>
</comment>
<dbReference type="InterPro" id="IPR001613">
    <property type="entry name" value="Flavin_amine_oxidase"/>
</dbReference>
<feature type="binding site" evidence="4">
    <location>
        <position position="64"/>
    </location>
    <ligand>
        <name>FAD</name>
        <dbReference type="ChEBI" id="CHEBI:57692"/>
    </ligand>
</feature>
<feature type="region of interest" description="Disordered" evidence="5">
    <location>
        <begin position="20"/>
        <end position="47"/>
    </location>
</feature>
<organism evidence="7">
    <name type="scientific">Micromonospora sp. HUAS YX12</name>
    <dbReference type="NCBI Taxonomy" id="3156396"/>
    <lineage>
        <taxon>Bacteria</taxon>
        <taxon>Bacillati</taxon>
        <taxon>Actinomycetota</taxon>
        <taxon>Actinomycetes</taxon>
        <taxon>Micromonosporales</taxon>
        <taxon>Micromonosporaceae</taxon>
        <taxon>Micromonospora</taxon>
    </lineage>
</organism>
<reference evidence="7" key="1">
    <citation type="submission" date="2024-06" db="EMBL/GenBank/DDBJ databases">
        <title>Micromonospora sp. strain HUAS YX12 genome sequences.</title>
        <authorList>
            <person name="Mo P."/>
        </authorList>
    </citation>
    <scope>NUCLEOTIDE SEQUENCE</scope>
    <source>
        <strain evidence="7">HUAS YX12</strain>
    </source>
</reference>
<dbReference type="Gene3D" id="3.90.660.10">
    <property type="match status" value="1"/>
</dbReference>
<gene>
    <name evidence="7" type="ORF">ABIH81_21525</name>
</gene>
<evidence type="ECO:0000256" key="4">
    <source>
        <dbReference type="PIRSR" id="PIRSR601613-1"/>
    </source>
</evidence>
<feature type="binding site" evidence="4">
    <location>
        <position position="463"/>
    </location>
    <ligand>
        <name>FAD</name>
        <dbReference type="ChEBI" id="CHEBI:57692"/>
    </ligand>
</feature>
<feature type="domain" description="Amine oxidase" evidence="6">
    <location>
        <begin position="63"/>
        <end position="485"/>
    </location>
</feature>
<dbReference type="Pfam" id="PF01593">
    <property type="entry name" value="Amino_oxidase"/>
    <property type="match status" value="1"/>
</dbReference>
<feature type="binding site" evidence="4">
    <location>
        <begin position="83"/>
        <end position="84"/>
    </location>
    <ligand>
        <name>FAD</name>
        <dbReference type="ChEBI" id="CHEBI:57692"/>
    </ligand>
</feature>
<proteinExistence type="inferred from homology"/>